<evidence type="ECO:0000256" key="1">
    <source>
        <dbReference type="SAM" id="Phobius"/>
    </source>
</evidence>
<gene>
    <name evidence="2" type="ORF">EFE41_06950</name>
    <name evidence="3" type="ORF">SAMN06264941_0058</name>
</gene>
<dbReference type="RefSeq" id="WP_072357841.1">
    <property type="nucleotide sequence ID" value="NZ_FXBN01000001.1"/>
</dbReference>
<proteinExistence type="predicted"/>
<organism evidence="3 4">
    <name type="scientific">Methanohalophilus portucalensis FDF-1</name>
    <dbReference type="NCBI Taxonomy" id="523843"/>
    <lineage>
        <taxon>Archaea</taxon>
        <taxon>Methanobacteriati</taxon>
        <taxon>Methanobacteriota</taxon>
        <taxon>Stenosarchaea group</taxon>
        <taxon>Methanomicrobia</taxon>
        <taxon>Methanosarcinales</taxon>
        <taxon>Methanosarcinaceae</taxon>
        <taxon>Methanohalophilus</taxon>
    </lineage>
</organism>
<keyword evidence="4" id="KW-1185">Reference proteome</keyword>
<feature type="transmembrane region" description="Helical" evidence="1">
    <location>
        <begin position="79"/>
        <end position="97"/>
    </location>
</feature>
<evidence type="ECO:0000313" key="3">
    <source>
        <dbReference type="EMBL" id="SMH28585.1"/>
    </source>
</evidence>
<keyword evidence="1" id="KW-0472">Membrane</keyword>
<dbReference type="Proteomes" id="UP000193969">
    <property type="component" value="Unassembled WGS sequence"/>
</dbReference>
<evidence type="ECO:0000313" key="2">
    <source>
        <dbReference type="EMBL" id="RNI11284.1"/>
    </source>
</evidence>
<keyword evidence="1" id="KW-1133">Transmembrane helix</keyword>
<feature type="transmembrane region" description="Helical" evidence="1">
    <location>
        <begin position="56"/>
        <end position="73"/>
    </location>
</feature>
<sequence length="101" mass="11560">MTKMGRYIPFIIFCFIVLWIFYGYFVVSKYYVDMILLSFAALFSSIGMYKTEYGGVCKYLVVLFISAVIIGSYVTSGNYYALILGITFLLLAVVDYIKTLK</sequence>
<keyword evidence="1" id="KW-0812">Transmembrane</keyword>
<reference evidence="2 5" key="3">
    <citation type="submission" date="2018-10" db="EMBL/GenBank/DDBJ databases">
        <title>Cultivation of a novel Methanohalophilus strain from Kebrit Deep of the Red Sea and a genomic comparison of members of the genus Methanohalophilus.</title>
        <authorList>
            <person name="Guan Y."/>
            <person name="Ngugi D.K."/>
            <person name="Stingl U."/>
        </authorList>
    </citation>
    <scope>NUCLEOTIDE SEQUENCE [LARGE SCALE GENOMIC DNA]</scope>
    <source>
        <strain evidence="2 5">DSM 7471</strain>
    </source>
</reference>
<feature type="transmembrane region" description="Helical" evidence="1">
    <location>
        <begin position="31"/>
        <end position="49"/>
    </location>
</feature>
<dbReference type="EMBL" id="FXBN01000001">
    <property type="protein sequence ID" value="SMH28585.1"/>
    <property type="molecule type" value="Genomic_DNA"/>
</dbReference>
<name>A0A1X7MW38_9EURY</name>
<dbReference type="Proteomes" id="UP000278252">
    <property type="component" value="Unassembled WGS sequence"/>
</dbReference>
<reference evidence="3" key="1">
    <citation type="submission" date="2017-04" db="EMBL/GenBank/DDBJ databases">
        <authorList>
            <person name="Afonso C.L."/>
            <person name="Miller P.J."/>
            <person name="Scott M.A."/>
            <person name="Spackman E."/>
            <person name="Goraichik I."/>
            <person name="Dimitrov K.M."/>
            <person name="Suarez D.L."/>
            <person name="Swayne D.E."/>
        </authorList>
    </citation>
    <scope>NUCLEOTIDE SEQUENCE [LARGE SCALE GENOMIC DNA]</scope>
    <source>
        <strain evidence="3">FDF-1</strain>
    </source>
</reference>
<protein>
    <submittedName>
        <fullName evidence="3">Uncharacterized protein</fullName>
    </submittedName>
</protein>
<dbReference type="OrthoDB" id="372881at2157"/>
<accession>A0A1X7MW38</accession>
<evidence type="ECO:0000313" key="5">
    <source>
        <dbReference type="Proteomes" id="UP000278252"/>
    </source>
</evidence>
<evidence type="ECO:0000313" key="4">
    <source>
        <dbReference type="Proteomes" id="UP000193969"/>
    </source>
</evidence>
<reference evidence="4" key="2">
    <citation type="submission" date="2017-04" db="EMBL/GenBank/DDBJ databases">
        <authorList>
            <person name="Varghese N."/>
            <person name="Submissions S."/>
        </authorList>
    </citation>
    <scope>NUCLEOTIDE SEQUENCE [LARGE SCALE GENOMIC DNA]</scope>
    <source>
        <strain evidence="4">FDF-1</strain>
    </source>
</reference>
<dbReference type="AlphaFoldDB" id="A0A1X7MW38"/>
<feature type="transmembrane region" description="Helical" evidence="1">
    <location>
        <begin position="7"/>
        <end position="25"/>
    </location>
</feature>
<dbReference type="EMBL" id="RJJH01000011">
    <property type="protein sequence ID" value="RNI11284.1"/>
    <property type="molecule type" value="Genomic_DNA"/>
</dbReference>